<accession>A0A9Q0XL84</accession>
<dbReference type="SUPFAM" id="SSF56349">
    <property type="entry name" value="DNA breaking-rejoining enzymes"/>
    <property type="match status" value="1"/>
</dbReference>
<keyword evidence="2" id="KW-0233">DNA recombination</keyword>
<dbReference type="PANTHER" id="PTHR34605:SF3">
    <property type="entry name" value="P CELL-TYPE AGGLUTINATION PROTEIN MAP4-LIKE-RELATED"/>
    <property type="match status" value="1"/>
</dbReference>
<evidence type="ECO:0000256" key="2">
    <source>
        <dbReference type="ARBA" id="ARBA00023172"/>
    </source>
</evidence>
<dbReference type="GO" id="GO:0006310">
    <property type="term" value="P:DNA recombination"/>
    <property type="evidence" value="ECO:0007669"/>
    <property type="project" value="UniProtKB-KW"/>
</dbReference>
<keyword evidence="1" id="KW-0238">DNA-binding</keyword>
<protein>
    <submittedName>
        <fullName evidence="3">Uncharacterized protein</fullName>
    </submittedName>
</protein>
<comment type="caution">
    <text evidence="3">The sequence shown here is derived from an EMBL/GenBank/DDBJ whole genome shotgun (WGS) entry which is preliminary data.</text>
</comment>
<dbReference type="InterPro" id="IPR052925">
    <property type="entry name" value="Phage_Integrase-like_Recomb"/>
</dbReference>
<sequence length="295" mass="33407">MSLTLAPRTRKCYAAACIEFERFCIGEGRRRAWPVDLEILMQYAVYLYRKGLAPRSIQGRMAAVAFYAKAMGFAHPTTDRRVAKMIEGWAREKGKQADKRVPVSPMVLRQLSTGWERLCPYITFEVTLFRAAMLLAFFGAFRITELVAVAKGDLSGSALWFNDLLISEDQLVVTLQRPKTDQKGKGKIIRLGKCFDPSLCPYRVMTAYINLWGSADGFLFVHKDGTPLTKFQFCHLTLEGLRRAGVDTQRFGTHSFRIGVASTAAALGYSAPEIQAVWCWRSSKYKLYVRKLPEY</sequence>
<dbReference type="AlphaFoldDB" id="A0A9Q0XL84"/>
<organism evidence="3 4">
    <name type="scientific">Phrynocephalus forsythii</name>
    <dbReference type="NCBI Taxonomy" id="171643"/>
    <lineage>
        <taxon>Eukaryota</taxon>
        <taxon>Metazoa</taxon>
        <taxon>Chordata</taxon>
        <taxon>Craniata</taxon>
        <taxon>Vertebrata</taxon>
        <taxon>Euteleostomi</taxon>
        <taxon>Lepidosauria</taxon>
        <taxon>Squamata</taxon>
        <taxon>Bifurcata</taxon>
        <taxon>Unidentata</taxon>
        <taxon>Episquamata</taxon>
        <taxon>Toxicofera</taxon>
        <taxon>Iguania</taxon>
        <taxon>Acrodonta</taxon>
        <taxon>Agamidae</taxon>
        <taxon>Agaminae</taxon>
        <taxon>Phrynocephalus</taxon>
    </lineage>
</organism>
<evidence type="ECO:0000313" key="4">
    <source>
        <dbReference type="Proteomes" id="UP001142489"/>
    </source>
</evidence>
<dbReference type="PANTHER" id="PTHR34605">
    <property type="entry name" value="PHAGE_INTEGRASE DOMAIN-CONTAINING PROTEIN"/>
    <property type="match status" value="1"/>
</dbReference>
<dbReference type="InterPro" id="IPR010998">
    <property type="entry name" value="Integrase_recombinase_N"/>
</dbReference>
<reference evidence="3" key="1">
    <citation type="journal article" date="2023" name="DNA Res.">
        <title>Chromosome-level genome assembly of Phrynocephalus forsythii using third-generation DNA sequencing and Hi-C analysis.</title>
        <authorList>
            <person name="Qi Y."/>
            <person name="Zhao W."/>
            <person name="Zhao Y."/>
            <person name="Niu C."/>
            <person name="Cao S."/>
            <person name="Zhang Y."/>
        </authorList>
    </citation>
    <scope>NUCLEOTIDE SEQUENCE</scope>
    <source>
        <tissue evidence="3">Muscle</tissue>
    </source>
</reference>
<dbReference type="Gene3D" id="1.10.150.130">
    <property type="match status" value="1"/>
</dbReference>
<evidence type="ECO:0000313" key="3">
    <source>
        <dbReference type="EMBL" id="KAJ7317005.1"/>
    </source>
</evidence>
<proteinExistence type="predicted"/>
<dbReference type="EMBL" id="JAPFRF010000011">
    <property type="protein sequence ID" value="KAJ7317005.1"/>
    <property type="molecule type" value="Genomic_DNA"/>
</dbReference>
<evidence type="ECO:0000256" key="1">
    <source>
        <dbReference type="ARBA" id="ARBA00023125"/>
    </source>
</evidence>
<dbReference type="Proteomes" id="UP001142489">
    <property type="component" value="Unassembled WGS sequence"/>
</dbReference>
<keyword evidence="4" id="KW-1185">Reference proteome</keyword>
<name>A0A9Q0XL84_9SAUR</name>
<gene>
    <name evidence="3" type="ORF">JRQ81_003167</name>
</gene>
<dbReference type="OrthoDB" id="9863428at2759"/>
<dbReference type="GO" id="GO:0015074">
    <property type="term" value="P:DNA integration"/>
    <property type="evidence" value="ECO:0007669"/>
    <property type="project" value="InterPro"/>
</dbReference>
<dbReference type="SUPFAM" id="SSF47823">
    <property type="entry name" value="lambda integrase-like, N-terminal domain"/>
    <property type="match status" value="1"/>
</dbReference>
<dbReference type="GO" id="GO:0003677">
    <property type="term" value="F:DNA binding"/>
    <property type="evidence" value="ECO:0007669"/>
    <property type="project" value="UniProtKB-KW"/>
</dbReference>
<dbReference type="InterPro" id="IPR013762">
    <property type="entry name" value="Integrase-like_cat_sf"/>
</dbReference>
<dbReference type="Gene3D" id="1.10.443.10">
    <property type="entry name" value="Intergrase catalytic core"/>
    <property type="match status" value="1"/>
</dbReference>
<dbReference type="InterPro" id="IPR011010">
    <property type="entry name" value="DNA_brk_join_enz"/>
</dbReference>